<evidence type="ECO:0000313" key="11">
    <source>
        <dbReference type="Proteomes" id="UP000292423"/>
    </source>
</evidence>
<dbReference type="InterPro" id="IPR036259">
    <property type="entry name" value="MFS_trans_sf"/>
</dbReference>
<sequence length="398" mass="42696">MTQTRPSSSWLILLGAIVALGPLAIDMYLPAFPAIERQFGAGAQLTLSGFFIGLVLGQLFYGPVSDRIGRRTPLLFGLGVYTVASFACIFADNLHQLTALRFLQALGACAGMVLSRAVVRDRCDARSAAQAQSRLILVMGLAPILAPSLGSLLLAVADWRAIFAVQAGAGLLFLIWAWRSLTESHGHQHRSDELSVTQTLKTFWLLLQDRKLMGYTWSSGLAFTGMFAYIAGSPQVLITLKGLSPSHYGIAFGLNAAGFIAASQVNARLLRKLEMNLLLGRAIWLPGLVTLSLLALERAGLLSLPVLLAGFFLYLTSLGFISPNAGAMALASQPQHRVGAASSLMGSLQFLTATVVSAWLALWQRPDALPLMVVMSVCGGGAWVCYRIVLRPVMHRSA</sequence>
<feature type="transmembrane region" description="Helical" evidence="8">
    <location>
        <begin position="41"/>
        <end position="61"/>
    </location>
</feature>
<evidence type="ECO:0000256" key="6">
    <source>
        <dbReference type="ARBA" id="ARBA00022989"/>
    </source>
</evidence>
<dbReference type="RefSeq" id="WP_242610154.1">
    <property type="nucleotide sequence ID" value="NZ_SHKX01000001.1"/>
</dbReference>
<dbReference type="Proteomes" id="UP000292423">
    <property type="component" value="Unassembled WGS sequence"/>
</dbReference>
<organism evidence="10 11">
    <name type="scientific">Fluviicoccus keumensis</name>
    <dbReference type="NCBI Taxonomy" id="1435465"/>
    <lineage>
        <taxon>Bacteria</taxon>
        <taxon>Pseudomonadati</taxon>
        <taxon>Pseudomonadota</taxon>
        <taxon>Gammaproteobacteria</taxon>
        <taxon>Moraxellales</taxon>
        <taxon>Moraxellaceae</taxon>
        <taxon>Fluviicoccus</taxon>
    </lineage>
</organism>
<evidence type="ECO:0000259" key="9">
    <source>
        <dbReference type="PROSITE" id="PS50850"/>
    </source>
</evidence>
<name>A0A4Q7ZDQ3_9GAMM</name>
<feature type="transmembrane region" description="Helical" evidence="8">
    <location>
        <begin position="98"/>
        <end position="114"/>
    </location>
</feature>
<evidence type="ECO:0000256" key="5">
    <source>
        <dbReference type="ARBA" id="ARBA00022692"/>
    </source>
</evidence>
<dbReference type="Gene3D" id="1.20.1720.10">
    <property type="entry name" value="Multidrug resistance protein D"/>
    <property type="match status" value="1"/>
</dbReference>
<dbReference type="PANTHER" id="PTHR23502:SF132">
    <property type="entry name" value="POLYAMINE TRANSPORTER 2-RELATED"/>
    <property type="match status" value="1"/>
</dbReference>
<keyword evidence="5 8" id="KW-0812">Transmembrane</keyword>
<keyword evidence="8" id="KW-0997">Cell inner membrane</keyword>
<protein>
    <recommendedName>
        <fullName evidence="8">Bcr/CflA family efflux transporter</fullName>
    </recommendedName>
</protein>
<feature type="transmembrane region" description="Helical" evidence="8">
    <location>
        <begin position="368"/>
        <end position="389"/>
    </location>
</feature>
<feature type="transmembrane region" description="Helical" evidence="8">
    <location>
        <begin position="73"/>
        <end position="92"/>
    </location>
</feature>
<dbReference type="GO" id="GO:0015385">
    <property type="term" value="F:sodium:proton antiporter activity"/>
    <property type="evidence" value="ECO:0007669"/>
    <property type="project" value="TreeGrafter"/>
</dbReference>
<keyword evidence="4" id="KW-1003">Cell membrane</keyword>
<feature type="transmembrane region" description="Helical" evidence="8">
    <location>
        <begin position="135"/>
        <end position="155"/>
    </location>
</feature>
<evidence type="ECO:0000256" key="2">
    <source>
        <dbReference type="ARBA" id="ARBA00006236"/>
    </source>
</evidence>
<dbReference type="GO" id="GO:0042910">
    <property type="term" value="F:xenobiotic transmembrane transporter activity"/>
    <property type="evidence" value="ECO:0007669"/>
    <property type="project" value="InterPro"/>
</dbReference>
<reference evidence="10 11" key="1">
    <citation type="submission" date="2019-02" db="EMBL/GenBank/DDBJ databases">
        <title>Genomic Encyclopedia of Type Strains, Phase IV (KMG-IV): sequencing the most valuable type-strain genomes for metagenomic binning, comparative biology and taxonomic classification.</title>
        <authorList>
            <person name="Goeker M."/>
        </authorList>
    </citation>
    <scope>NUCLEOTIDE SEQUENCE [LARGE SCALE GENOMIC DNA]</scope>
    <source>
        <strain evidence="10 11">DSM 105135</strain>
    </source>
</reference>
<dbReference type="FunFam" id="1.20.1720.10:FF:000005">
    <property type="entry name" value="Bcr/CflA family efflux transporter"/>
    <property type="match status" value="1"/>
</dbReference>
<dbReference type="Pfam" id="PF07690">
    <property type="entry name" value="MFS_1"/>
    <property type="match status" value="1"/>
</dbReference>
<keyword evidence="11" id="KW-1185">Reference proteome</keyword>
<dbReference type="AlphaFoldDB" id="A0A4Q7ZDQ3"/>
<feature type="transmembrane region" description="Helical" evidence="8">
    <location>
        <begin position="277"/>
        <end position="296"/>
    </location>
</feature>
<keyword evidence="6 8" id="KW-1133">Transmembrane helix</keyword>
<dbReference type="NCBIfam" id="TIGR00710">
    <property type="entry name" value="efflux_Bcr_CflA"/>
    <property type="match status" value="1"/>
</dbReference>
<feature type="transmembrane region" description="Helical" evidence="8">
    <location>
        <begin position="342"/>
        <end position="362"/>
    </location>
</feature>
<feature type="domain" description="Major facilitator superfamily (MFS) profile" evidence="9">
    <location>
        <begin position="1"/>
        <end position="398"/>
    </location>
</feature>
<dbReference type="EMBL" id="SHKX01000001">
    <property type="protein sequence ID" value="RZU48223.1"/>
    <property type="molecule type" value="Genomic_DNA"/>
</dbReference>
<feature type="transmembrane region" description="Helical" evidence="8">
    <location>
        <begin position="302"/>
        <end position="321"/>
    </location>
</feature>
<dbReference type="PROSITE" id="PS50850">
    <property type="entry name" value="MFS"/>
    <property type="match status" value="1"/>
</dbReference>
<feature type="transmembrane region" description="Helical" evidence="8">
    <location>
        <begin position="9"/>
        <end position="29"/>
    </location>
</feature>
<dbReference type="PANTHER" id="PTHR23502">
    <property type="entry name" value="MAJOR FACILITATOR SUPERFAMILY"/>
    <property type="match status" value="1"/>
</dbReference>
<evidence type="ECO:0000256" key="4">
    <source>
        <dbReference type="ARBA" id="ARBA00022475"/>
    </source>
</evidence>
<evidence type="ECO:0000256" key="3">
    <source>
        <dbReference type="ARBA" id="ARBA00022448"/>
    </source>
</evidence>
<dbReference type="SUPFAM" id="SSF103473">
    <property type="entry name" value="MFS general substrate transporter"/>
    <property type="match status" value="1"/>
</dbReference>
<dbReference type="GO" id="GO:0005886">
    <property type="term" value="C:plasma membrane"/>
    <property type="evidence" value="ECO:0007669"/>
    <property type="project" value="UniProtKB-SubCell"/>
</dbReference>
<evidence type="ECO:0000256" key="1">
    <source>
        <dbReference type="ARBA" id="ARBA00004651"/>
    </source>
</evidence>
<dbReference type="GO" id="GO:1990961">
    <property type="term" value="P:xenobiotic detoxification by transmembrane export across the plasma membrane"/>
    <property type="evidence" value="ECO:0007669"/>
    <property type="project" value="InterPro"/>
</dbReference>
<comment type="similarity">
    <text evidence="2 8">Belongs to the major facilitator superfamily. Bcr/CmlA family.</text>
</comment>
<comment type="caution">
    <text evidence="10">The sequence shown here is derived from an EMBL/GenBank/DDBJ whole genome shotgun (WGS) entry which is preliminary data.</text>
</comment>
<feature type="transmembrane region" description="Helical" evidence="8">
    <location>
        <begin position="161"/>
        <end position="181"/>
    </location>
</feature>
<keyword evidence="7 8" id="KW-0472">Membrane</keyword>
<dbReference type="InterPro" id="IPR020846">
    <property type="entry name" value="MFS_dom"/>
</dbReference>
<feature type="transmembrane region" description="Helical" evidence="8">
    <location>
        <begin position="246"/>
        <end position="265"/>
    </location>
</feature>
<evidence type="ECO:0000313" key="10">
    <source>
        <dbReference type="EMBL" id="RZU48223.1"/>
    </source>
</evidence>
<comment type="subcellular location">
    <subcellularLocation>
        <location evidence="8">Cell inner membrane</location>
        <topology evidence="8">Multi-pass membrane protein</topology>
    </subcellularLocation>
    <subcellularLocation>
        <location evidence="1">Cell membrane</location>
        <topology evidence="1">Multi-pass membrane protein</topology>
    </subcellularLocation>
</comment>
<gene>
    <name evidence="10" type="ORF">EV700_0014</name>
</gene>
<dbReference type="InterPro" id="IPR004812">
    <property type="entry name" value="Efflux_drug-R_Bcr/CmlA"/>
</dbReference>
<dbReference type="InterPro" id="IPR011701">
    <property type="entry name" value="MFS"/>
</dbReference>
<evidence type="ECO:0000256" key="7">
    <source>
        <dbReference type="ARBA" id="ARBA00023136"/>
    </source>
</evidence>
<evidence type="ECO:0000256" key="8">
    <source>
        <dbReference type="RuleBase" id="RU365088"/>
    </source>
</evidence>
<proteinExistence type="inferred from homology"/>
<accession>A0A4Q7ZDQ3</accession>
<keyword evidence="3 8" id="KW-0813">Transport</keyword>
<dbReference type="CDD" id="cd17320">
    <property type="entry name" value="MFS_MdfA_MDR_like"/>
    <property type="match status" value="1"/>
</dbReference>
<feature type="transmembrane region" description="Helical" evidence="8">
    <location>
        <begin position="212"/>
        <end position="231"/>
    </location>
</feature>